<dbReference type="Gene3D" id="1.25.40.10">
    <property type="entry name" value="Tetratricopeptide repeat domain"/>
    <property type="match status" value="1"/>
</dbReference>
<feature type="domain" description="NB-ARC" evidence="2">
    <location>
        <begin position="111"/>
        <end position="264"/>
    </location>
</feature>
<proteinExistence type="predicted"/>
<dbReference type="InterPro" id="IPR027417">
    <property type="entry name" value="P-loop_NTPase"/>
</dbReference>
<dbReference type="InterPro" id="IPR011990">
    <property type="entry name" value="TPR-like_helical_dom_sf"/>
</dbReference>
<dbReference type="InterPro" id="IPR002182">
    <property type="entry name" value="NB-ARC"/>
</dbReference>
<dbReference type="PRINTS" id="PR00364">
    <property type="entry name" value="DISEASERSIST"/>
</dbReference>
<feature type="region of interest" description="Disordered" evidence="1">
    <location>
        <begin position="1"/>
        <end position="39"/>
    </location>
</feature>
<dbReference type="SUPFAM" id="SSF48452">
    <property type="entry name" value="TPR-like"/>
    <property type="match status" value="1"/>
</dbReference>
<sequence>MSMPSDAITPRDDPGEPAGSAGSVEGSDPGAVAALDPPDGGSLTVINQINSAVEGSVVQAAIVHLHPPSLPAPPLPRQLPRAPAHFTGRATEVALLDGLLDAPPLAEPGPVVITAVAGTAGVGKTALALHWAHAMADRFPDGQLYLNLRGYDARSPMTESEALGQLLRALGVAPLQIPRTAEEQGALFRSLVAGQRLLIVLDNVGRSDQIAGLLPGTSSSLVLITSRSTLSGIAALENVPRVFLDVLDSNEALELFGRIVGPERVDAEAAQAQALVEKCAFLPLAIKIAAERVSNGSYDCLADAVRELQAHCLDELSDTDYDQARIRAVFSWSYQALKADLQQVFRLLGLHPGPAIDAWATAALLSRPRRAAQKALRILRDVSLLEEPRPGRFRMHDLLKLYAQELVAKESSRSDRGAAQRRLAEWYLCTAEQADTILNKHRRRPSIDPAERPRQQRVFGAPIEALDWFELERVNLVETTRAAGERGLHTIAWRLPLFAFTYFRLRSHWNDYMTTFDLGLRSAQIIGDAFAEGWLASNLGIGAKETGQYEVALGYLEQALVIRRRLGDAYGEGQSLHHMAGVLEKLDRSEEAEEVYRASMRFHRAAGNRYCEGATLISMGEYLQRNGRRREALRRYRQALEIHTEIGYLFGQGHALHLVASITEELGDTAGAIDAYRRALDCRMRIGHAVGQAETLERLGTVVAGTGLREEAAAMWREALAIFDRLGDIRADGIRALLGVVTGPDAASGA</sequence>
<dbReference type="RefSeq" id="WP_185043649.1">
    <property type="nucleotide sequence ID" value="NZ_BAABFG010000005.1"/>
</dbReference>
<evidence type="ECO:0000313" key="3">
    <source>
        <dbReference type="EMBL" id="MBB4743365.1"/>
    </source>
</evidence>
<dbReference type="AlphaFoldDB" id="A0A7W7H3L6"/>
<accession>A0A7W7H3L6</accession>
<evidence type="ECO:0000313" key="4">
    <source>
        <dbReference type="Proteomes" id="UP000546162"/>
    </source>
</evidence>
<dbReference type="SMART" id="SM00028">
    <property type="entry name" value="TPR"/>
    <property type="match status" value="5"/>
</dbReference>
<dbReference type="GO" id="GO:0043531">
    <property type="term" value="F:ADP binding"/>
    <property type="evidence" value="ECO:0007669"/>
    <property type="project" value="InterPro"/>
</dbReference>
<dbReference type="InterPro" id="IPR019734">
    <property type="entry name" value="TPR_rpt"/>
</dbReference>
<dbReference type="Gene3D" id="3.40.50.300">
    <property type="entry name" value="P-loop containing nucleotide triphosphate hydrolases"/>
    <property type="match status" value="1"/>
</dbReference>
<comment type="caution">
    <text evidence="3">The sequence shown here is derived from an EMBL/GenBank/DDBJ whole genome shotgun (WGS) entry which is preliminary data.</text>
</comment>
<keyword evidence="4" id="KW-1185">Reference proteome</keyword>
<dbReference type="InterPro" id="IPR042197">
    <property type="entry name" value="Apaf_helical"/>
</dbReference>
<dbReference type="SUPFAM" id="SSF52540">
    <property type="entry name" value="P-loop containing nucleoside triphosphate hydrolases"/>
    <property type="match status" value="1"/>
</dbReference>
<dbReference type="PANTHER" id="PTHR47691:SF3">
    <property type="entry name" value="HTH-TYPE TRANSCRIPTIONAL REGULATOR RV0890C-RELATED"/>
    <property type="match status" value="1"/>
</dbReference>
<reference evidence="3 4" key="1">
    <citation type="submission" date="2020-08" db="EMBL/GenBank/DDBJ databases">
        <title>Sequencing the genomes of 1000 actinobacteria strains.</title>
        <authorList>
            <person name="Klenk H.-P."/>
        </authorList>
    </citation>
    <scope>NUCLEOTIDE SEQUENCE [LARGE SCALE GENOMIC DNA]</scope>
    <source>
        <strain evidence="3 4">DSM 45809</strain>
    </source>
</reference>
<gene>
    <name evidence="3" type="ORF">BJY16_006824</name>
</gene>
<protein>
    <submittedName>
        <fullName evidence="3">Tetratricopeptide (TPR) repeat protein</fullName>
    </submittedName>
</protein>
<evidence type="ECO:0000256" key="1">
    <source>
        <dbReference type="SAM" id="MobiDB-lite"/>
    </source>
</evidence>
<dbReference type="Pfam" id="PF13374">
    <property type="entry name" value="TPR_10"/>
    <property type="match status" value="1"/>
</dbReference>
<dbReference type="Pfam" id="PF13424">
    <property type="entry name" value="TPR_12"/>
    <property type="match status" value="1"/>
</dbReference>
<dbReference type="EMBL" id="JACHNB010000001">
    <property type="protein sequence ID" value="MBB4743365.1"/>
    <property type="molecule type" value="Genomic_DNA"/>
</dbReference>
<evidence type="ECO:0000259" key="2">
    <source>
        <dbReference type="Pfam" id="PF00931"/>
    </source>
</evidence>
<dbReference type="Pfam" id="PF00931">
    <property type="entry name" value="NB-ARC"/>
    <property type="match status" value="1"/>
</dbReference>
<dbReference type="PANTHER" id="PTHR47691">
    <property type="entry name" value="REGULATOR-RELATED"/>
    <property type="match status" value="1"/>
</dbReference>
<dbReference type="Proteomes" id="UP000546162">
    <property type="component" value="Unassembled WGS sequence"/>
</dbReference>
<organism evidence="3 4">
    <name type="scientific">Actinoplanes octamycinicus</name>
    <dbReference type="NCBI Taxonomy" id="135948"/>
    <lineage>
        <taxon>Bacteria</taxon>
        <taxon>Bacillati</taxon>
        <taxon>Actinomycetota</taxon>
        <taxon>Actinomycetes</taxon>
        <taxon>Micromonosporales</taxon>
        <taxon>Micromonosporaceae</taxon>
        <taxon>Actinoplanes</taxon>
    </lineage>
</organism>
<dbReference type="Gene3D" id="1.10.8.430">
    <property type="entry name" value="Helical domain of apoptotic protease-activating factors"/>
    <property type="match status" value="1"/>
</dbReference>
<name>A0A7W7H3L6_9ACTN</name>